<proteinExistence type="predicted"/>
<feature type="transmembrane region" description="Helical" evidence="1">
    <location>
        <begin position="12"/>
        <end position="35"/>
    </location>
</feature>
<evidence type="ECO:0000313" key="3">
    <source>
        <dbReference type="EMBL" id="VUW91673.1"/>
    </source>
</evidence>
<protein>
    <submittedName>
        <fullName evidence="2">Uncharacterized protein</fullName>
    </submittedName>
</protein>
<reference evidence="2 4" key="1">
    <citation type="submission" date="2015-09" db="EMBL/GenBank/DDBJ databases">
        <authorList>
            <consortium name="Pathogen Informatics"/>
        </authorList>
    </citation>
    <scope>NUCLEOTIDE SEQUENCE [LARGE SCALE GENOMIC DNA]</scope>
    <source>
        <strain evidence="2 4">2789STDY5834889</strain>
    </source>
</reference>
<name>A0A174ZZL4_9FIRM</name>
<dbReference type="Proteomes" id="UP000078383">
    <property type="component" value="Unassembled WGS sequence"/>
</dbReference>
<organism evidence="2 4">
    <name type="scientific">[Ruminococcus] torques</name>
    <dbReference type="NCBI Taxonomy" id="33039"/>
    <lineage>
        <taxon>Bacteria</taxon>
        <taxon>Bacillati</taxon>
        <taxon>Bacillota</taxon>
        <taxon>Clostridia</taxon>
        <taxon>Lachnospirales</taxon>
        <taxon>Lachnospiraceae</taxon>
        <taxon>Mediterraneibacter</taxon>
    </lineage>
</organism>
<dbReference type="EMBL" id="CZBX01000011">
    <property type="protein sequence ID" value="CUQ91167.1"/>
    <property type="molecule type" value="Genomic_DNA"/>
</dbReference>
<dbReference type="GeneID" id="303258374"/>
<dbReference type="AlphaFoldDB" id="A0A174ZZL4"/>
<evidence type="ECO:0000313" key="4">
    <source>
        <dbReference type="Proteomes" id="UP000078383"/>
    </source>
</evidence>
<dbReference type="RefSeq" id="WP_020435871.1">
    <property type="nucleotide sequence ID" value="NZ_CABHNA010000004.1"/>
</dbReference>
<evidence type="ECO:0000313" key="5">
    <source>
        <dbReference type="Proteomes" id="UP000363661"/>
    </source>
</evidence>
<keyword evidence="5" id="KW-1185">Reference proteome</keyword>
<keyword evidence="1" id="KW-1133">Transmembrane helix</keyword>
<dbReference type="EMBL" id="CABHNA010000004">
    <property type="protein sequence ID" value="VUW91673.1"/>
    <property type="molecule type" value="Genomic_DNA"/>
</dbReference>
<gene>
    <name evidence="2" type="ORF">ERS852502_02358</name>
    <name evidence="3" type="ORF">RTSSTS7063_02911</name>
</gene>
<sequence length="49" mass="5183">MEKAYRVMRNSGAGNIAIGIILLVTGVTVGIISIINGASLLKHKNNITF</sequence>
<keyword evidence="1" id="KW-0812">Transmembrane</keyword>
<evidence type="ECO:0000313" key="2">
    <source>
        <dbReference type="EMBL" id="CUQ91167.1"/>
    </source>
</evidence>
<keyword evidence="1" id="KW-0472">Membrane</keyword>
<evidence type="ECO:0000256" key="1">
    <source>
        <dbReference type="SAM" id="Phobius"/>
    </source>
</evidence>
<accession>A0A174ZZL4</accession>
<dbReference type="Proteomes" id="UP000363661">
    <property type="component" value="Unassembled WGS sequence"/>
</dbReference>
<reference evidence="3 5" key="2">
    <citation type="submission" date="2019-07" db="EMBL/GenBank/DDBJ databases">
        <authorList>
            <person name="Hibberd C M."/>
            <person name="Gehrig L. J."/>
            <person name="Chang H.-W."/>
            <person name="Venkatesh S."/>
        </authorList>
    </citation>
    <scope>NUCLEOTIDE SEQUENCE [LARGE SCALE GENOMIC DNA]</scope>
    <source>
        <strain evidence="3">Ruminococcus_torques_SSTS_Bg7063</strain>
    </source>
</reference>